<reference evidence="1 2" key="1">
    <citation type="submission" date="2023-02" db="EMBL/GenBank/DDBJ databases">
        <title>Evolution of Hrp T3SS in non-pathogenic Pseudomonas fluorescens.</title>
        <authorList>
            <person name="Liao K."/>
            <person name="Wei H."/>
            <person name="Gu Y."/>
        </authorList>
    </citation>
    <scope>NUCLEOTIDE SEQUENCE [LARGE SCALE GENOMIC DNA]</scope>
    <source>
        <strain evidence="1 2">FP2034</strain>
    </source>
</reference>
<proteinExistence type="predicted"/>
<dbReference type="SUPFAM" id="SSF56399">
    <property type="entry name" value="ADP-ribosylation"/>
    <property type="match status" value="1"/>
</dbReference>
<dbReference type="NCBIfam" id="TIGR03696">
    <property type="entry name" value="Rhs_assc_core"/>
    <property type="match status" value="1"/>
</dbReference>
<evidence type="ECO:0000313" key="2">
    <source>
        <dbReference type="Proteomes" id="UP001224838"/>
    </source>
</evidence>
<dbReference type="Proteomes" id="UP001224838">
    <property type="component" value="Chromosome"/>
</dbReference>
<organism evidence="1 2">
    <name type="scientific">Pseudomonas beijingensis</name>
    <dbReference type="NCBI Taxonomy" id="2954101"/>
    <lineage>
        <taxon>Bacteria</taxon>
        <taxon>Pseudomonadati</taxon>
        <taxon>Pseudomonadota</taxon>
        <taxon>Gammaproteobacteria</taxon>
        <taxon>Pseudomonadales</taxon>
        <taxon>Pseudomonadaceae</taxon>
        <taxon>Pseudomonas</taxon>
    </lineage>
</organism>
<dbReference type="Gene3D" id="2.180.10.10">
    <property type="entry name" value="RHS repeat-associated core"/>
    <property type="match status" value="1"/>
</dbReference>
<accession>A0ABY9FBC5</accession>
<name>A0ABY9FBC5_9PSED</name>
<keyword evidence="2" id="KW-1185">Reference proteome</keyword>
<dbReference type="InterPro" id="IPR022385">
    <property type="entry name" value="Rhs_assc_core"/>
</dbReference>
<dbReference type="RefSeq" id="WP_305468706.1">
    <property type="nucleotide sequence ID" value="NZ_CP117425.1"/>
</dbReference>
<sequence>MPDFPRETVLCHYRYDPLDRLVDCAPFEQARIQRFYCKSRLATEVQGAVQRSVFQHDDQLLAQLRREGVGVDTSLLATDQQRSALNVLDANRPHPLAYTPYGHRPAGNGLLSLLGFNGERSDPVTGHYLLGNGYRGFSPVLMRFNSPDSLSPFGEGGLNAYSYCAGDPVNGTDPSGHISIKPFMSIFFKNPTGQKYSLPKGILRPEALTIKQLKNRARHVQRRKKIKDTTTLIKENERALQNQNAYTVTDDITDLTESLRGYEMAKRGYHFEEYPNPYLEYRVLIDGKPLLDTSHFDITISHFTNLNSVSAVKKYNYLNSTAPLEFQHIETVRHIRQTRAEYIRRFTGIDLFQKIRQ</sequence>
<protein>
    <submittedName>
        <fullName evidence="1">RHS repeat-associated core domain-containing protein</fullName>
    </submittedName>
</protein>
<evidence type="ECO:0000313" key="1">
    <source>
        <dbReference type="EMBL" id="WLH00799.1"/>
    </source>
</evidence>
<dbReference type="EMBL" id="CP117451">
    <property type="protein sequence ID" value="WLH00799.1"/>
    <property type="molecule type" value="Genomic_DNA"/>
</dbReference>
<gene>
    <name evidence="1" type="ORF">PSH92_26230</name>
</gene>